<comment type="caution">
    <text evidence="1">The sequence shown here is derived from an EMBL/GenBank/DDBJ whole genome shotgun (WGS) entry which is preliminary data.</text>
</comment>
<dbReference type="EMBL" id="JYDJ01000219">
    <property type="protein sequence ID" value="KRX39848.1"/>
    <property type="molecule type" value="Genomic_DNA"/>
</dbReference>
<organism evidence="1 2">
    <name type="scientific">Trichinella murrelli</name>
    <dbReference type="NCBI Taxonomy" id="144512"/>
    <lineage>
        <taxon>Eukaryota</taxon>
        <taxon>Metazoa</taxon>
        <taxon>Ecdysozoa</taxon>
        <taxon>Nematoda</taxon>
        <taxon>Enoplea</taxon>
        <taxon>Dorylaimia</taxon>
        <taxon>Trichinellida</taxon>
        <taxon>Trichinellidae</taxon>
        <taxon>Trichinella</taxon>
    </lineage>
</organism>
<sequence length="65" mass="7287">MVYSKSKVVQLCRLRSKAKLKAANECDKSQLSLLSTAHLIIFLLSKANSKCYIQKMSSIKQGIKI</sequence>
<evidence type="ECO:0000313" key="2">
    <source>
        <dbReference type="Proteomes" id="UP000055048"/>
    </source>
</evidence>
<accession>A0A0V0TLE2</accession>
<name>A0A0V0TLE2_9BILA</name>
<keyword evidence="2" id="KW-1185">Reference proteome</keyword>
<proteinExistence type="predicted"/>
<dbReference type="Proteomes" id="UP000055048">
    <property type="component" value="Unassembled WGS sequence"/>
</dbReference>
<protein>
    <submittedName>
        <fullName evidence="1">Uncharacterized protein</fullName>
    </submittedName>
</protein>
<evidence type="ECO:0000313" key="1">
    <source>
        <dbReference type="EMBL" id="KRX39848.1"/>
    </source>
</evidence>
<gene>
    <name evidence="1" type="ORF">T05_2108</name>
</gene>
<dbReference type="AlphaFoldDB" id="A0A0V0TLE2"/>
<reference evidence="1 2" key="1">
    <citation type="submission" date="2015-01" db="EMBL/GenBank/DDBJ databases">
        <title>Evolution of Trichinella species and genotypes.</title>
        <authorList>
            <person name="Korhonen P.K."/>
            <person name="Edoardo P."/>
            <person name="Giuseppe L.R."/>
            <person name="Gasser R.B."/>
        </authorList>
    </citation>
    <scope>NUCLEOTIDE SEQUENCE [LARGE SCALE GENOMIC DNA]</scope>
    <source>
        <strain evidence="1">ISS417</strain>
    </source>
</reference>